<feature type="transmembrane region" description="Helical" evidence="1">
    <location>
        <begin position="172"/>
        <end position="195"/>
    </location>
</feature>
<keyword evidence="1" id="KW-1133">Transmembrane helix</keyword>
<protein>
    <submittedName>
        <fullName evidence="2">Uncharacterized protein</fullName>
    </submittedName>
</protein>
<organism evidence="2">
    <name type="scientific">hydrothermal vent metagenome</name>
    <dbReference type="NCBI Taxonomy" id="652676"/>
    <lineage>
        <taxon>unclassified sequences</taxon>
        <taxon>metagenomes</taxon>
        <taxon>ecological metagenomes</taxon>
    </lineage>
</organism>
<sequence>MSNTEFPTGKPPFPFSECVFHGFTANKNHWGDLLRAIGIPFGSFIFVTGFLTTYLMLQALPQFTGLSTLGPDPDASELFGLLGGIVQIIVVYMVFMLFIVAVWASSMNAAYRWYLYQDLSGQVGALRFGMDELRTFGVLIVYGLLVFVVPYIVMIVAMILGAVMVQAGAVGAIFGGLTMFISVLAMLAAMVYFPVKLSLCVPLSLERQKFTLFDSFRLTKKRGWALLGSYVIMGLIYFVAIMVLSIIQNVMFMGSMMPMLSDSEMMKGDSTAMLAAMASAFTSPAGMIGMGIVMGLQAIIGVVFLFAYTGLSAFSMRFLQEEKGDIVANLDVFD</sequence>
<evidence type="ECO:0000313" key="2">
    <source>
        <dbReference type="EMBL" id="VAV86550.1"/>
    </source>
</evidence>
<proteinExistence type="predicted"/>
<feature type="transmembrane region" description="Helical" evidence="1">
    <location>
        <begin position="78"/>
        <end position="104"/>
    </location>
</feature>
<feature type="transmembrane region" description="Helical" evidence="1">
    <location>
        <begin position="37"/>
        <end position="57"/>
    </location>
</feature>
<gene>
    <name evidence="2" type="ORF">MNBD_ALPHA06-1646</name>
</gene>
<dbReference type="EMBL" id="UOEE01000001">
    <property type="protein sequence ID" value="VAV86550.1"/>
    <property type="molecule type" value="Genomic_DNA"/>
</dbReference>
<reference evidence="2" key="1">
    <citation type="submission" date="2018-06" db="EMBL/GenBank/DDBJ databases">
        <authorList>
            <person name="Zhirakovskaya E."/>
        </authorList>
    </citation>
    <scope>NUCLEOTIDE SEQUENCE</scope>
</reference>
<feature type="transmembrane region" description="Helical" evidence="1">
    <location>
        <begin position="224"/>
        <end position="251"/>
    </location>
</feature>
<feature type="transmembrane region" description="Helical" evidence="1">
    <location>
        <begin position="136"/>
        <end position="160"/>
    </location>
</feature>
<keyword evidence="1" id="KW-0472">Membrane</keyword>
<keyword evidence="1" id="KW-0812">Transmembrane</keyword>
<dbReference type="AlphaFoldDB" id="A0A3B0QZ28"/>
<accession>A0A3B0QZ28</accession>
<evidence type="ECO:0000256" key="1">
    <source>
        <dbReference type="SAM" id="Phobius"/>
    </source>
</evidence>
<name>A0A3B0QZ28_9ZZZZ</name>